<evidence type="ECO:0000313" key="7">
    <source>
        <dbReference type="Proteomes" id="UP000035721"/>
    </source>
</evidence>
<keyword evidence="2" id="KW-0813">Transport</keyword>
<gene>
    <name evidence="6" type="ORF">BN12_240015</name>
</gene>
<dbReference type="GO" id="GO:0042597">
    <property type="term" value="C:periplasmic space"/>
    <property type="evidence" value="ECO:0007669"/>
    <property type="project" value="UniProtKB-SubCell"/>
</dbReference>
<dbReference type="Pfam" id="PF13416">
    <property type="entry name" value="SBP_bac_8"/>
    <property type="match status" value="1"/>
</dbReference>
<keyword evidence="4" id="KW-0574">Periplasm</keyword>
<dbReference type="STRING" id="1194083.BN12_240015"/>
<comment type="subcellular location">
    <subcellularLocation>
        <location evidence="1">Periplasm</location>
    </subcellularLocation>
</comment>
<accession>A0A077LW46</accession>
<keyword evidence="7" id="KW-1185">Reference proteome</keyword>
<dbReference type="PANTHER" id="PTHR30222:SF17">
    <property type="entry name" value="SPERMIDINE_PUTRESCINE-BINDING PERIPLASMIC PROTEIN"/>
    <property type="match status" value="1"/>
</dbReference>
<dbReference type="SUPFAM" id="SSF53850">
    <property type="entry name" value="Periplasmic binding protein-like II"/>
    <property type="match status" value="1"/>
</dbReference>
<dbReference type="InterPro" id="IPR001188">
    <property type="entry name" value="Sperm_putr-bd"/>
</dbReference>
<comment type="caution">
    <text evidence="6">The sequence shown here is derived from an EMBL/GenBank/DDBJ whole genome shotgun (WGS) entry which is preliminary data.</text>
</comment>
<evidence type="ECO:0000256" key="2">
    <source>
        <dbReference type="ARBA" id="ARBA00022448"/>
    </source>
</evidence>
<evidence type="ECO:0000256" key="1">
    <source>
        <dbReference type="ARBA" id="ARBA00004418"/>
    </source>
</evidence>
<name>A0A077LW46_9MICO</name>
<evidence type="ECO:0000256" key="5">
    <source>
        <dbReference type="PIRSR" id="PIRSR019574-1"/>
    </source>
</evidence>
<evidence type="ECO:0000256" key="4">
    <source>
        <dbReference type="ARBA" id="ARBA00022764"/>
    </source>
</evidence>
<dbReference type="GO" id="GO:0019808">
    <property type="term" value="F:polyamine binding"/>
    <property type="evidence" value="ECO:0007669"/>
    <property type="project" value="InterPro"/>
</dbReference>
<dbReference type="PANTHER" id="PTHR30222">
    <property type="entry name" value="SPERMIDINE/PUTRESCINE-BINDING PERIPLASMIC PROTEIN"/>
    <property type="match status" value="1"/>
</dbReference>
<dbReference type="Proteomes" id="UP000035721">
    <property type="component" value="Unassembled WGS sequence"/>
</dbReference>
<proteinExistence type="predicted"/>
<dbReference type="CDD" id="cd13590">
    <property type="entry name" value="PBP2_PotD_PotF_like"/>
    <property type="match status" value="1"/>
</dbReference>
<dbReference type="Gene3D" id="3.40.190.10">
    <property type="entry name" value="Periplasmic binding protein-like II"/>
    <property type="match status" value="2"/>
</dbReference>
<dbReference type="PRINTS" id="PR00909">
    <property type="entry name" value="SPERMDNBNDNG"/>
</dbReference>
<feature type="binding site" evidence="5">
    <location>
        <begin position="197"/>
        <end position="200"/>
    </location>
    <ligand>
        <name>spermidine</name>
        <dbReference type="ChEBI" id="CHEBI:57834"/>
    </ligand>
</feature>
<dbReference type="OrthoDB" id="9769319at2"/>
<organism evidence="6 7">
    <name type="scientific">Nostocoides japonicum T1-X7</name>
    <dbReference type="NCBI Taxonomy" id="1194083"/>
    <lineage>
        <taxon>Bacteria</taxon>
        <taxon>Bacillati</taxon>
        <taxon>Actinomycetota</taxon>
        <taxon>Actinomycetes</taxon>
        <taxon>Micrococcales</taxon>
        <taxon>Intrasporangiaceae</taxon>
        <taxon>Nostocoides</taxon>
    </lineage>
</organism>
<dbReference type="EMBL" id="CAJB01000157">
    <property type="protein sequence ID" value="CCH77946.1"/>
    <property type="molecule type" value="Genomic_DNA"/>
</dbReference>
<dbReference type="PIRSF" id="PIRSF019574">
    <property type="entry name" value="Periplasmic_polyamine_BP"/>
    <property type="match status" value="1"/>
</dbReference>
<reference evidence="6 7" key="1">
    <citation type="journal article" date="2013" name="ISME J.">
        <title>A metabolic model for members of the genus Tetrasphaera involved in enhanced biological phosphorus removal.</title>
        <authorList>
            <person name="Kristiansen R."/>
            <person name="Nguyen H.T.T."/>
            <person name="Saunders A.M."/>
            <person name="Nielsen J.L."/>
            <person name="Wimmer R."/>
            <person name="Le V.Q."/>
            <person name="McIlroy S.J."/>
            <person name="Petrovski S."/>
            <person name="Seviour R.J."/>
            <person name="Calteau A."/>
            <person name="Nielsen K.L."/>
            <person name="Nielsen P.H."/>
        </authorList>
    </citation>
    <scope>NUCLEOTIDE SEQUENCE [LARGE SCALE GENOMIC DNA]</scope>
    <source>
        <strain evidence="6 7">T1-X7</strain>
    </source>
</reference>
<sequence>MTPHPALSRRALLQGAATLGGVAGLTALTGGCAYLPSDAATTTTALPASAKAVIDGDLVYFNWADYLDPSVFTGFEKEYGVKIIQSNFDSMEGMYAKLQAGNQYDIVFPIAKWVQRLRAEGKLRAIDHAQLSNADQVFHSGSYFVDPWYDEKSAVSVPFTVYKTGIGWRTDKVGTMTNSWRDLWNPEAARRIYTLDDQDEALAMGALLLGYDVNTAKQSELDEIKKLLISQKKYLRGYSSDDVNNMVGGNAWIHHMWSGDFLYLRTSLVKKPENYDFQAPKEGVPINSDAYAIPVNAQHPGTAMVFIDYLLRPEIAKKNIEYLSYPMPVRDAMPAFEALAKDVPACNVELSELESGNVFRNLSADAVQRRTATWTDVRAS</sequence>
<dbReference type="AlphaFoldDB" id="A0A077LW46"/>
<evidence type="ECO:0000256" key="3">
    <source>
        <dbReference type="ARBA" id="ARBA00022729"/>
    </source>
</evidence>
<dbReference type="InterPro" id="IPR006311">
    <property type="entry name" value="TAT_signal"/>
</dbReference>
<dbReference type="GO" id="GO:0015846">
    <property type="term" value="P:polyamine transport"/>
    <property type="evidence" value="ECO:0007669"/>
    <property type="project" value="InterPro"/>
</dbReference>
<protein>
    <submittedName>
        <fullName evidence="6">Extracellular solute-binding protein family 1</fullName>
    </submittedName>
</protein>
<keyword evidence="3" id="KW-0732">Signal</keyword>
<dbReference type="PROSITE" id="PS51318">
    <property type="entry name" value="TAT"/>
    <property type="match status" value="1"/>
</dbReference>
<dbReference type="InterPro" id="IPR006059">
    <property type="entry name" value="SBP"/>
</dbReference>
<dbReference type="RefSeq" id="WP_048550551.1">
    <property type="nucleotide sequence ID" value="NZ_HF570958.1"/>
</dbReference>
<evidence type="ECO:0000313" key="6">
    <source>
        <dbReference type="EMBL" id="CCH77946.1"/>
    </source>
</evidence>